<dbReference type="EMBL" id="BPVZ01000025">
    <property type="protein sequence ID" value="GKV06322.1"/>
    <property type="molecule type" value="Genomic_DNA"/>
</dbReference>
<accession>A0AAV5IWS2</accession>
<sequence>MSSGDDKSTTRRHHVDEPLMLKAMQQQFQRLNIMFGEIRDKMEKQNAAIANLYQIHNGSPNLRRNDTNDDLNDDYEDAFNNDAKKSNFSMDRFMRGIGDQKGRFNQGEQNLMRWGDWQDHDLGSIKMKIPPFQGKNDPDVYLEWQKKVELVFDCHNYYEEKKRPIDTWEEMKAVMRKRFVPSHYYRDLYQRLQGLTQGSKSVEDYHKEMEIQWLERMWKRTKKQLWHDFCMA</sequence>
<dbReference type="Proteomes" id="UP001054252">
    <property type="component" value="Unassembled WGS sequence"/>
</dbReference>
<dbReference type="Pfam" id="PF03732">
    <property type="entry name" value="Retrotrans_gag"/>
    <property type="match status" value="1"/>
</dbReference>
<name>A0AAV5IWS2_9ROSI</name>
<protein>
    <recommendedName>
        <fullName evidence="1">Retrotransposon gag domain-containing protein</fullName>
    </recommendedName>
</protein>
<gene>
    <name evidence="2" type="ORF">SLEP1_g18223</name>
</gene>
<keyword evidence="3" id="KW-1185">Reference proteome</keyword>
<comment type="caution">
    <text evidence="2">The sequence shown here is derived from an EMBL/GenBank/DDBJ whole genome shotgun (WGS) entry which is preliminary data.</text>
</comment>
<evidence type="ECO:0000259" key="1">
    <source>
        <dbReference type="Pfam" id="PF03732"/>
    </source>
</evidence>
<evidence type="ECO:0000313" key="2">
    <source>
        <dbReference type="EMBL" id="GKV06322.1"/>
    </source>
</evidence>
<dbReference type="AlphaFoldDB" id="A0AAV5IWS2"/>
<feature type="domain" description="Retrotransposon gag" evidence="1">
    <location>
        <begin position="161"/>
        <end position="225"/>
    </location>
</feature>
<dbReference type="PANTHER" id="PTHR35046">
    <property type="entry name" value="ZINC KNUCKLE (CCHC-TYPE) FAMILY PROTEIN"/>
    <property type="match status" value="1"/>
</dbReference>
<organism evidence="2 3">
    <name type="scientific">Rubroshorea leprosula</name>
    <dbReference type="NCBI Taxonomy" id="152421"/>
    <lineage>
        <taxon>Eukaryota</taxon>
        <taxon>Viridiplantae</taxon>
        <taxon>Streptophyta</taxon>
        <taxon>Embryophyta</taxon>
        <taxon>Tracheophyta</taxon>
        <taxon>Spermatophyta</taxon>
        <taxon>Magnoliopsida</taxon>
        <taxon>eudicotyledons</taxon>
        <taxon>Gunneridae</taxon>
        <taxon>Pentapetalae</taxon>
        <taxon>rosids</taxon>
        <taxon>malvids</taxon>
        <taxon>Malvales</taxon>
        <taxon>Dipterocarpaceae</taxon>
        <taxon>Rubroshorea</taxon>
    </lineage>
</organism>
<reference evidence="2 3" key="1">
    <citation type="journal article" date="2021" name="Commun. Biol.">
        <title>The genome of Shorea leprosula (Dipterocarpaceae) highlights the ecological relevance of drought in aseasonal tropical rainforests.</title>
        <authorList>
            <person name="Ng K.K.S."/>
            <person name="Kobayashi M.J."/>
            <person name="Fawcett J.A."/>
            <person name="Hatakeyama M."/>
            <person name="Paape T."/>
            <person name="Ng C.H."/>
            <person name="Ang C.C."/>
            <person name="Tnah L.H."/>
            <person name="Lee C.T."/>
            <person name="Nishiyama T."/>
            <person name="Sese J."/>
            <person name="O'Brien M.J."/>
            <person name="Copetti D."/>
            <person name="Mohd Noor M.I."/>
            <person name="Ong R.C."/>
            <person name="Putra M."/>
            <person name="Sireger I.Z."/>
            <person name="Indrioko S."/>
            <person name="Kosugi Y."/>
            <person name="Izuno A."/>
            <person name="Isagi Y."/>
            <person name="Lee S.L."/>
            <person name="Shimizu K.K."/>
        </authorList>
    </citation>
    <scope>NUCLEOTIDE SEQUENCE [LARGE SCALE GENOMIC DNA]</scope>
    <source>
        <strain evidence="2">214</strain>
    </source>
</reference>
<proteinExistence type="predicted"/>
<evidence type="ECO:0000313" key="3">
    <source>
        <dbReference type="Proteomes" id="UP001054252"/>
    </source>
</evidence>
<dbReference type="PANTHER" id="PTHR35046:SF9">
    <property type="entry name" value="RNA-DIRECTED DNA POLYMERASE"/>
    <property type="match status" value="1"/>
</dbReference>
<dbReference type="InterPro" id="IPR005162">
    <property type="entry name" value="Retrotrans_gag_dom"/>
</dbReference>